<comment type="caution">
    <text evidence="2">The sequence shown here is derived from an EMBL/GenBank/DDBJ whole genome shotgun (WGS) entry which is preliminary data.</text>
</comment>
<dbReference type="RefSeq" id="WP_129602178.1">
    <property type="nucleotide sequence ID" value="NZ_SBLB01000003.1"/>
</dbReference>
<evidence type="ECO:0000256" key="1">
    <source>
        <dbReference type="SAM" id="MobiDB-lite"/>
    </source>
</evidence>
<protein>
    <submittedName>
        <fullName evidence="2">Uncharacterized protein</fullName>
    </submittedName>
</protein>
<dbReference type="Proteomes" id="UP000290407">
    <property type="component" value="Unassembled WGS sequence"/>
</dbReference>
<accession>A0A4Q2UKS7</accession>
<organism evidence="2 3">
    <name type="scientific">Spirosoma sordidisoli</name>
    <dbReference type="NCBI Taxonomy" id="2502893"/>
    <lineage>
        <taxon>Bacteria</taxon>
        <taxon>Pseudomonadati</taxon>
        <taxon>Bacteroidota</taxon>
        <taxon>Cytophagia</taxon>
        <taxon>Cytophagales</taxon>
        <taxon>Cytophagaceae</taxon>
        <taxon>Spirosoma</taxon>
    </lineage>
</organism>
<keyword evidence="3" id="KW-1185">Reference proteome</keyword>
<dbReference type="EMBL" id="SBLB01000003">
    <property type="protein sequence ID" value="RYC69836.1"/>
    <property type="molecule type" value="Genomic_DNA"/>
</dbReference>
<evidence type="ECO:0000313" key="3">
    <source>
        <dbReference type="Proteomes" id="UP000290407"/>
    </source>
</evidence>
<proteinExistence type="predicted"/>
<sequence>MTMQPAAYNRKPNTGTPKFEADPINSTFRWELYLTPGNARNRISLMDGYSKGMGFENPNKVLLLYRKLINPLLPYLSRCDAMVIYEQVPGLPKELHTKVLEIYSNQYRAHGWVKDTAVITEYLDNYFNHYVRTGTMPPLEDRRKNVRQPVYMQELDHTKHHFATLDELRVFCRSRSEKYSEICMRGWYYRHAEYQPELFENEVTDMITDALAHQVHTATTYEEAERAQNSLTNLLTKHKSNR</sequence>
<evidence type="ECO:0000313" key="2">
    <source>
        <dbReference type="EMBL" id="RYC69836.1"/>
    </source>
</evidence>
<feature type="region of interest" description="Disordered" evidence="1">
    <location>
        <begin position="1"/>
        <end position="22"/>
    </location>
</feature>
<reference evidence="2 3" key="1">
    <citation type="submission" date="2019-01" db="EMBL/GenBank/DDBJ databases">
        <title>Spirosoma flava sp. nov., a propanil-degrading bacterium isolated from herbicide-contaminated soil.</title>
        <authorList>
            <person name="Zhang L."/>
            <person name="Jiang J.-D."/>
        </authorList>
    </citation>
    <scope>NUCLEOTIDE SEQUENCE [LARGE SCALE GENOMIC DNA]</scope>
    <source>
        <strain evidence="2 3">TY50</strain>
    </source>
</reference>
<name>A0A4Q2UKS7_9BACT</name>
<gene>
    <name evidence="2" type="ORF">EQG79_14680</name>
</gene>
<dbReference type="AlphaFoldDB" id="A0A4Q2UKS7"/>